<dbReference type="SUPFAM" id="SSF54427">
    <property type="entry name" value="NTF2-like"/>
    <property type="match status" value="1"/>
</dbReference>
<evidence type="ECO:0000256" key="7">
    <source>
        <dbReference type="SAM" id="Coils"/>
    </source>
</evidence>
<keyword evidence="5" id="KW-0496">Mitochondrion</keyword>
<feature type="compositionally biased region" description="Basic and acidic residues" evidence="8">
    <location>
        <begin position="1"/>
        <end position="10"/>
    </location>
</feature>
<dbReference type="Proteomes" id="UP000240830">
    <property type="component" value="Unassembled WGS sequence"/>
</dbReference>
<keyword evidence="7" id="KW-0175">Coiled coil</keyword>
<feature type="coiled-coil region" evidence="7">
    <location>
        <begin position="39"/>
        <end position="82"/>
    </location>
</feature>
<dbReference type="AlphaFoldDB" id="A0A2H9TR01"/>
<dbReference type="InterPro" id="IPR032710">
    <property type="entry name" value="NTF2-like_dom_sf"/>
</dbReference>
<evidence type="ECO:0000256" key="1">
    <source>
        <dbReference type="ARBA" id="ARBA00004273"/>
    </source>
</evidence>
<dbReference type="InterPro" id="IPR039544">
    <property type="entry name" value="Tim44-like"/>
</dbReference>
<evidence type="ECO:0000256" key="3">
    <source>
        <dbReference type="ARBA" id="ARBA00022792"/>
    </source>
</evidence>
<evidence type="ECO:0000256" key="2">
    <source>
        <dbReference type="ARBA" id="ARBA00009597"/>
    </source>
</evidence>
<name>A0A2H9TR01_9FUNG</name>
<organism evidence="10 11">
    <name type="scientific">Paramicrosporidium saccamoebae</name>
    <dbReference type="NCBI Taxonomy" id="1246581"/>
    <lineage>
        <taxon>Eukaryota</taxon>
        <taxon>Fungi</taxon>
        <taxon>Fungi incertae sedis</taxon>
        <taxon>Cryptomycota</taxon>
        <taxon>Cryptomycota incertae sedis</taxon>
        <taxon>Paramicrosporidium</taxon>
    </lineage>
</organism>
<dbReference type="PANTHER" id="PTHR10721">
    <property type="entry name" value="MITOCHONDRIAL IMPORT INNER MEMBRANE TRANSLOCASE SUBUNIT TIM44"/>
    <property type="match status" value="1"/>
</dbReference>
<gene>
    <name evidence="10" type="ORF">PSACC_00020</name>
</gene>
<evidence type="ECO:0000256" key="8">
    <source>
        <dbReference type="SAM" id="MobiDB-lite"/>
    </source>
</evidence>
<evidence type="ECO:0000256" key="6">
    <source>
        <dbReference type="ARBA" id="ARBA00023136"/>
    </source>
</evidence>
<feature type="domain" description="Tim44-like" evidence="9">
    <location>
        <begin position="226"/>
        <end position="380"/>
    </location>
</feature>
<dbReference type="Gene3D" id="3.10.450.240">
    <property type="match status" value="1"/>
</dbReference>
<evidence type="ECO:0000259" key="9">
    <source>
        <dbReference type="SMART" id="SM00978"/>
    </source>
</evidence>
<dbReference type="GO" id="GO:0051087">
    <property type="term" value="F:protein-folding chaperone binding"/>
    <property type="evidence" value="ECO:0007669"/>
    <property type="project" value="TreeGrafter"/>
</dbReference>
<proteinExistence type="inferred from homology"/>
<feature type="compositionally biased region" description="Low complexity" evidence="8">
    <location>
        <begin position="13"/>
        <end position="24"/>
    </location>
</feature>
<dbReference type="EMBL" id="MTSL01000003">
    <property type="protein sequence ID" value="PJF20171.1"/>
    <property type="molecule type" value="Genomic_DNA"/>
</dbReference>
<dbReference type="STRING" id="1246581.A0A2H9TR01"/>
<comment type="subcellular location">
    <subcellularLocation>
        <location evidence="1">Mitochondrion inner membrane</location>
    </subcellularLocation>
</comment>
<dbReference type="PANTHER" id="PTHR10721:SF1">
    <property type="entry name" value="MITOCHONDRIAL IMPORT INNER MEMBRANE TRANSLOCASE SUBUNIT TIM44"/>
    <property type="match status" value="1"/>
</dbReference>
<dbReference type="GO" id="GO:0005743">
    <property type="term" value="C:mitochondrial inner membrane"/>
    <property type="evidence" value="ECO:0007669"/>
    <property type="project" value="UniProtKB-SubCell"/>
</dbReference>
<keyword evidence="11" id="KW-1185">Reference proteome</keyword>
<dbReference type="Pfam" id="PF04280">
    <property type="entry name" value="Tim44"/>
    <property type="match status" value="1"/>
</dbReference>
<keyword evidence="3" id="KW-0999">Mitochondrion inner membrane</keyword>
<evidence type="ECO:0000313" key="11">
    <source>
        <dbReference type="Proteomes" id="UP000240830"/>
    </source>
</evidence>
<dbReference type="InterPro" id="IPR007379">
    <property type="entry name" value="Tim44-like_dom"/>
</dbReference>
<protein>
    <submittedName>
        <fullName evidence="10">Mitochondrial import inner membrane translocase subunit TIM44</fullName>
    </submittedName>
</protein>
<feature type="region of interest" description="Disordered" evidence="8">
    <location>
        <begin position="1"/>
        <end position="25"/>
    </location>
</feature>
<sequence>MPDRSNDRKRAFGSGASNNSESGSVFRKFAENIKKETKDEDLKVSVQKLEEKLTELNQNESYKKAKEILAKAKEDVLRQNEAIVTDVKEKAHAVKQAVGNVTSKVGSTISTAAEPVRMLGEKIKPYVPDITESEVVKQVGKTVNEAEEKILENTNIYQAGANVVVHKESKWSSKWNNFVENSSVLQKLFGVKRAYDESNNVFVYFAREITNSIGDRFASIFSENETARAMREIQARDPTFHIEKFMKFTTESIIPEILDAFIAGDLPTLRVWCSEAMYNMLKANFEAQLKPGCRLEGRVLDMRHVELVTAKLLDTTPVVVLSFNTQQISYMRDAGGSIVEGSEDNIENVLYVMALAKEEIPVTGRVNETTGGWKLVELAIRDKNGSW</sequence>
<dbReference type="SMART" id="SM00978">
    <property type="entry name" value="Tim44"/>
    <property type="match status" value="1"/>
</dbReference>
<comment type="caution">
    <text evidence="10">The sequence shown here is derived from an EMBL/GenBank/DDBJ whole genome shotgun (WGS) entry which is preliminary data.</text>
</comment>
<keyword evidence="6" id="KW-0472">Membrane</keyword>
<accession>A0A2H9TR01</accession>
<keyword evidence="4" id="KW-0809">Transit peptide</keyword>
<evidence type="ECO:0000313" key="10">
    <source>
        <dbReference type="EMBL" id="PJF20171.1"/>
    </source>
</evidence>
<evidence type="ECO:0000256" key="4">
    <source>
        <dbReference type="ARBA" id="ARBA00022946"/>
    </source>
</evidence>
<dbReference type="OrthoDB" id="10265990at2759"/>
<evidence type="ECO:0000256" key="5">
    <source>
        <dbReference type="ARBA" id="ARBA00023128"/>
    </source>
</evidence>
<reference evidence="10 11" key="1">
    <citation type="submission" date="2016-10" db="EMBL/GenBank/DDBJ databases">
        <title>The genome of Paramicrosporidium saccamoebae is the missing link in understanding Cryptomycota and Microsporidia evolution.</title>
        <authorList>
            <person name="Quandt C.A."/>
            <person name="Beaudet D."/>
            <person name="Corsaro D."/>
            <person name="Michel R."/>
            <person name="Corradi N."/>
            <person name="James T."/>
        </authorList>
    </citation>
    <scope>NUCLEOTIDE SEQUENCE [LARGE SCALE GENOMIC DNA]</scope>
    <source>
        <strain evidence="10 11">KSL3</strain>
    </source>
</reference>
<comment type="similarity">
    <text evidence="2">Belongs to the Tim44 family.</text>
</comment>
<dbReference type="GO" id="GO:0030150">
    <property type="term" value="P:protein import into mitochondrial matrix"/>
    <property type="evidence" value="ECO:0007669"/>
    <property type="project" value="TreeGrafter"/>
</dbReference>